<gene>
    <name evidence="1" type="ORF">SDC9_108533</name>
</gene>
<organism evidence="1">
    <name type="scientific">bioreactor metagenome</name>
    <dbReference type="NCBI Taxonomy" id="1076179"/>
    <lineage>
        <taxon>unclassified sequences</taxon>
        <taxon>metagenomes</taxon>
        <taxon>ecological metagenomes</taxon>
    </lineage>
</organism>
<reference evidence="1" key="1">
    <citation type="submission" date="2019-08" db="EMBL/GenBank/DDBJ databases">
        <authorList>
            <person name="Kucharzyk K."/>
            <person name="Murdoch R.W."/>
            <person name="Higgins S."/>
            <person name="Loffler F."/>
        </authorList>
    </citation>
    <scope>NUCLEOTIDE SEQUENCE</scope>
</reference>
<dbReference type="EMBL" id="VSSQ01018469">
    <property type="protein sequence ID" value="MPM61673.1"/>
    <property type="molecule type" value="Genomic_DNA"/>
</dbReference>
<evidence type="ECO:0000313" key="1">
    <source>
        <dbReference type="EMBL" id="MPM61673.1"/>
    </source>
</evidence>
<protein>
    <submittedName>
        <fullName evidence="1">Uncharacterized protein</fullName>
    </submittedName>
</protein>
<accession>A0A645BER8</accession>
<proteinExistence type="predicted"/>
<name>A0A645BER8_9ZZZZ</name>
<sequence>MEKPFEMVFHSLLFFVIHKQNDFSSAVSSESDDRSLEHAINYSVEQRQIDGKESGLVAYPFFQFHHFSFSGSGFGSVA</sequence>
<comment type="caution">
    <text evidence="1">The sequence shown here is derived from an EMBL/GenBank/DDBJ whole genome shotgun (WGS) entry which is preliminary data.</text>
</comment>
<dbReference type="AlphaFoldDB" id="A0A645BER8"/>